<feature type="transmembrane region" description="Helical" evidence="7">
    <location>
        <begin position="167"/>
        <end position="186"/>
    </location>
</feature>
<dbReference type="Pfam" id="PF00528">
    <property type="entry name" value="BPD_transp_1"/>
    <property type="match status" value="1"/>
</dbReference>
<dbReference type="InterPro" id="IPR035906">
    <property type="entry name" value="MetI-like_sf"/>
</dbReference>
<keyword evidence="6 7" id="KW-0472">Membrane</keyword>
<dbReference type="PANTHER" id="PTHR43163">
    <property type="entry name" value="DIPEPTIDE TRANSPORT SYSTEM PERMEASE PROTEIN DPPB-RELATED"/>
    <property type="match status" value="1"/>
</dbReference>
<evidence type="ECO:0000256" key="1">
    <source>
        <dbReference type="ARBA" id="ARBA00004651"/>
    </source>
</evidence>
<feature type="transmembrane region" description="Helical" evidence="7">
    <location>
        <begin position="225"/>
        <end position="248"/>
    </location>
</feature>
<comment type="caution">
    <text evidence="9">The sequence shown here is derived from an EMBL/GenBank/DDBJ whole genome shotgun (WGS) entry which is preliminary data.</text>
</comment>
<dbReference type="RefSeq" id="WP_336351906.1">
    <property type="nucleotide sequence ID" value="NZ_JAZAQL010000004.1"/>
</dbReference>
<evidence type="ECO:0000256" key="5">
    <source>
        <dbReference type="ARBA" id="ARBA00022989"/>
    </source>
</evidence>
<feature type="transmembrane region" description="Helical" evidence="7">
    <location>
        <begin position="268"/>
        <end position="286"/>
    </location>
</feature>
<evidence type="ECO:0000259" key="8">
    <source>
        <dbReference type="PROSITE" id="PS50928"/>
    </source>
</evidence>
<gene>
    <name evidence="9" type="ORF">ACFQGB_19050</name>
</gene>
<evidence type="ECO:0000256" key="4">
    <source>
        <dbReference type="ARBA" id="ARBA00022692"/>
    </source>
</evidence>
<reference evidence="9 10" key="1">
    <citation type="journal article" date="2019" name="Int. J. Syst. Evol. Microbiol.">
        <title>The Global Catalogue of Microorganisms (GCM) 10K type strain sequencing project: providing services to taxonomists for standard genome sequencing and annotation.</title>
        <authorList>
            <consortium name="The Broad Institute Genomics Platform"/>
            <consortium name="The Broad Institute Genome Sequencing Center for Infectious Disease"/>
            <person name="Wu L."/>
            <person name="Ma J."/>
        </authorList>
    </citation>
    <scope>NUCLEOTIDE SEQUENCE [LARGE SCALE GENOMIC DNA]</scope>
    <source>
        <strain evidence="9 10">GX26</strain>
    </source>
</reference>
<keyword evidence="5 7" id="KW-1133">Transmembrane helix</keyword>
<feature type="transmembrane region" description="Helical" evidence="7">
    <location>
        <begin position="12"/>
        <end position="31"/>
    </location>
</feature>
<keyword evidence="10" id="KW-1185">Reference proteome</keyword>
<evidence type="ECO:0000313" key="10">
    <source>
        <dbReference type="Proteomes" id="UP001596395"/>
    </source>
</evidence>
<dbReference type="Proteomes" id="UP001596395">
    <property type="component" value="Unassembled WGS sequence"/>
</dbReference>
<accession>A0ABD5VJN9</accession>
<dbReference type="EMBL" id="JBHSXN010000004">
    <property type="protein sequence ID" value="MFC6954968.1"/>
    <property type="molecule type" value="Genomic_DNA"/>
</dbReference>
<evidence type="ECO:0000256" key="3">
    <source>
        <dbReference type="ARBA" id="ARBA00022475"/>
    </source>
</evidence>
<dbReference type="GO" id="GO:0005886">
    <property type="term" value="C:plasma membrane"/>
    <property type="evidence" value="ECO:0007669"/>
    <property type="project" value="UniProtKB-SubCell"/>
</dbReference>
<evidence type="ECO:0000313" key="9">
    <source>
        <dbReference type="EMBL" id="MFC6954968.1"/>
    </source>
</evidence>
<evidence type="ECO:0000256" key="2">
    <source>
        <dbReference type="ARBA" id="ARBA00022448"/>
    </source>
</evidence>
<comment type="similarity">
    <text evidence="7">Belongs to the binding-protein-dependent transport system permease family.</text>
</comment>
<protein>
    <submittedName>
        <fullName evidence="9">ABC transporter permease</fullName>
    </submittedName>
</protein>
<proteinExistence type="inferred from homology"/>
<keyword evidence="2 7" id="KW-0813">Transport</keyword>
<organism evidence="9 10">
    <name type="scientific">Halorubellus litoreus</name>
    <dbReference type="NCBI Taxonomy" id="755308"/>
    <lineage>
        <taxon>Archaea</taxon>
        <taxon>Methanobacteriati</taxon>
        <taxon>Methanobacteriota</taxon>
        <taxon>Stenosarchaea group</taxon>
        <taxon>Halobacteria</taxon>
        <taxon>Halobacteriales</taxon>
        <taxon>Halorubellaceae</taxon>
        <taxon>Halorubellus</taxon>
    </lineage>
</organism>
<feature type="transmembrane region" description="Helical" evidence="7">
    <location>
        <begin position="79"/>
        <end position="103"/>
    </location>
</feature>
<sequence>MNRLGFLVRRTLGLAVTVWAAFTLAFAYIALTPFTEGLLASDQVTASPSDPVLAQYVDWLAWTLTIWDEPVVATTLDHLAYTAAYLVPSLALAVVVGVGIRVYTIGREGTTLDSYVTAASLVAVSIPVFLLALAMRETLLVPFFEAFDVIRIYDRASGAFTVRNLEAALWSTTVMTLFLLAVQLRYAGDILKQYASADFVKVARAKGGGSWQVGRHVFRQTAIPMVSVFFTELLGTVVLAVFIVEYVFGVPGIGELTIEAVLDQNLPLVLTIAVLTVLTGVLANYLQDVAYMVYDPRVDFEN</sequence>
<keyword evidence="3" id="KW-1003">Cell membrane</keyword>
<dbReference type="AlphaFoldDB" id="A0ABD5VJN9"/>
<evidence type="ECO:0000256" key="6">
    <source>
        <dbReference type="ARBA" id="ARBA00023136"/>
    </source>
</evidence>
<keyword evidence="4 7" id="KW-0812">Transmembrane</keyword>
<name>A0ABD5VJN9_9EURY</name>
<dbReference type="InterPro" id="IPR000515">
    <property type="entry name" value="MetI-like"/>
</dbReference>
<comment type="subcellular location">
    <subcellularLocation>
        <location evidence="1 7">Cell membrane</location>
        <topology evidence="1 7">Multi-pass membrane protein</topology>
    </subcellularLocation>
</comment>
<feature type="domain" description="ABC transmembrane type-1" evidence="8">
    <location>
        <begin position="79"/>
        <end position="287"/>
    </location>
</feature>
<evidence type="ECO:0000256" key="7">
    <source>
        <dbReference type="RuleBase" id="RU363032"/>
    </source>
</evidence>
<feature type="transmembrane region" description="Helical" evidence="7">
    <location>
        <begin position="115"/>
        <end position="135"/>
    </location>
</feature>
<dbReference type="PANTHER" id="PTHR43163:SF6">
    <property type="entry name" value="DIPEPTIDE TRANSPORT SYSTEM PERMEASE PROTEIN DPPB-RELATED"/>
    <property type="match status" value="1"/>
</dbReference>
<dbReference type="SUPFAM" id="SSF161098">
    <property type="entry name" value="MetI-like"/>
    <property type="match status" value="1"/>
</dbReference>
<dbReference type="PROSITE" id="PS50928">
    <property type="entry name" value="ABC_TM1"/>
    <property type="match status" value="1"/>
</dbReference>